<name>A0ABP2H568_VIBOR</name>
<organism evidence="1 2">
    <name type="scientific">Vibrio orientalis CIP 102891 = ATCC 33934</name>
    <dbReference type="NCBI Taxonomy" id="675816"/>
    <lineage>
        <taxon>Bacteria</taxon>
        <taxon>Pseudomonadati</taxon>
        <taxon>Pseudomonadota</taxon>
        <taxon>Gammaproteobacteria</taxon>
        <taxon>Vibrionales</taxon>
        <taxon>Vibrionaceae</taxon>
        <taxon>Vibrio</taxon>
        <taxon>Vibrio oreintalis group</taxon>
    </lineage>
</organism>
<evidence type="ECO:0000313" key="1">
    <source>
        <dbReference type="EMBL" id="EEX95390.1"/>
    </source>
</evidence>
<accession>A0ABP2H568</accession>
<evidence type="ECO:0008006" key="3">
    <source>
        <dbReference type="Google" id="ProtNLM"/>
    </source>
</evidence>
<dbReference type="EMBL" id="ACZV01000002">
    <property type="protein sequence ID" value="EEX95390.1"/>
    <property type="molecule type" value="Genomic_DNA"/>
</dbReference>
<protein>
    <recommendedName>
        <fullName evidence="3">Transposase</fullName>
    </recommendedName>
</protein>
<proteinExistence type="predicted"/>
<evidence type="ECO:0000313" key="2">
    <source>
        <dbReference type="Proteomes" id="UP000003515"/>
    </source>
</evidence>
<dbReference type="Proteomes" id="UP000003515">
    <property type="component" value="Unassembled WGS sequence"/>
</dbReference>
<reference evidence="1 2" key="1">
    <citation type="submission" date="2009-10" db="EMBL/GenBank/DDBJ databases">
        <authorList>
            <consortium name="Los Alamos National Laboratory (LANL)"/>
            <consortium name="National Microbial Pathogen Data Resource (NMPDR)"/>
            <person name="Munk A.C."/>
            <person name="Chertkov O."/>
            <person name="Tapia R."/>
            <person name="Green L."/>
            <person name="Rogers Y."/>
            <person name="Detter J.C."/>
            <person name="Bruce D."/>
            <person name="Brettin T.S."/>
            <person name="Colwell R.R."/>
            <person name="Huq A."/>
            <person name="Grim C.J."/>
            <person name="Hasan N.A."/>
            <person name="Bartels D."/>
            <person name="Vonstein V."/>
        </authorList>
    </citation>
    <scope>NUCLEOTIDE SEQUENCE [LARGE SCALE GENOMIC DNA]</scope>
    <source>
        <strain evidence="1 2">CIP 102891</strain>
    </source>
</reference>
<keyword evidence="2" id="KW-1185">Reference proteome</keyword>
<gene>
    <name evidence="1" type="ORF">VIA_000308</name>
</gene>
<sequence length="45" mass="5281">MVKNRHDNRHDELLRYVKQHRLTSTTTLIKTAKAHLKLAKRTVTG</sequence>
<comment type="caution">
    <text evidence="1">The sequence shown here is derived from an EMBL/GenBank/DDBJ whole genome shotgun (WGS) entry which is preliminary data.</text>
</comment>